<evidence type="ECO:0000313" key="4">
    <source>
        <dbReference type="EMBL" id="QFI54423.1"/>
    </source>
</evidence>
<organism evidence="4 5">
    <name type="scientific">Aeromonas simiae</name>
    <dbReference type="NCBI Taxonomy" id="218936"/>
    <lineage>
        <taxon>Bacteria</taxon>
        <taxon>Pseudomonadati</taxon>
        <taxon>Pseudomonadota</taxon>
        <taxon>Gammaproteobacteria</taxon>
        <taxon>Aeromonadales</taxon>
        <taxon>Aeromonadaceae</taxon>
        <taxon>Aeromonas</taxon>
    </lineage>
</organism>
<evidence type="ECO:0000259" key="3">
    <source>
        <dbReference type="SMART" id="SM00479"/>
    </source>
</evidence>
<dbReference type="Proteomes" id="UP000594034">
    <property type="component" value="Chromosome"/>
</dbReference>
<sequence length="209" mass="23383">MSLADWRRCWLGRRFKGGEFSPLFATPPPEEWVALDLETTSLDPSRAEIVAIGAVRIKGPRLLIGEALSLKVRPPLSLDAGSVVIHGLRHQDLAQGLPLDEALRQLLAFIGPLPLVGYHIDYDWRILQRACHALWRLPLPHRRIEVSRLYHDAVTRHLEGAHVDLRLTAICAHLGLPQRDAHDALADAITAALVFLRLYYGATPNYPKV</sequence>
<dbReference type="SUPFAM" id="SSF53098">
    <property type="entry name" value="Ribonuclease H-like"/>
    <property type="match status" value="1"/>
</dbReference>
<dbReference type="NCBIfam" id="NF006601">
    <property type="entry name" value="PRK09145.1"/>
    <property type="match status" value="1"/>
</dbReference>
<dbReference type="RefSeq" id="WP_193003893.1">
    <property type="nucleotide sequence ID" value="NZ_CP040449.1"/>
</dbReference>
<evidence type="ECO:0000313" key="5">
    <source>
        <dbReference type="Proteomes" id="UP000594034"/>
    </source>
</evidence>
<dbReference type="InterPro" id="IPR013520">
    <property type="entry name" value="Ribonucl_H"/>
</dbReference>
<accession>A0A5J6WXD8</accession>
<dbReference type="InterPro" id="IPR036397">
    <property type="entry name" value="RNaseH_sf"/>
</dbReference>
<dbReference type="KEGG" id="asim:FE240_06775"/>
<dbReference type="PANTHER" id="PTHR30231">
    <property type="entry name" value="DNA POLYMERASE III SUBUNIT EPSILON"/>
    <property type="match status" value="1"/>
</dbReference>
<dbReference type="Pfam" id="PF00929">
    <property type="entry name" value="RNase_T"/>
    <property type="match status" value="1"/>
</dbReference>
<dbReference type="AlphaFoldDB" id="A0A5J6WXD8"/>
<keyword evidence="2 4" id="KW-0378">Hydrolase</keyword>
<dbReference type="GO" id="GO:0003676">
    <property type="term" value="F:nucleic acid binding"/>
    <property type="evidence" value="ECO:0007669"/>
    <property type="project" value="InterPro"/>
</dbReference>
<proteinExistence type="predicted"/>
<gene>
    <name evidence="4" type="ORF">FE240_06775</name>
</gene>
<dbReference type="GO" id="GO:0008408">
    <property type="term" value="F:3'-5' exonuclease activity"/>
    <property type="evidence" value="ECO:0007669"/>
    <property type="project" value="TreeGrafter"/>
</dbReference>
<evidence type="ECO:0000256" key="2">
    <source>
        <dbReference type="ARBA" id="ARBA00022839"/>
    </source>
</evidence>
<dbReference type="SMART" id="SM00479">
    <property type="entry name" value="EXOIII"/>
    <property type="match status" value="1"/>
</dbReference>
<protein>
    <submittedName>
        <fullName evidence="4">3'-5' exonuclease</fullName>
    </submittedName>
</protein>
<name>A0A5J6WXD8_9GAMM</name>
<dbReference type="CDD" id="cd06127">
    <property type="entry name" value="DEDDh"/>
    <property type="match status" value="1"/>
</dbReference>
<dbReference type="GO" id="GO:0006259">
    <property type="term" value="P:DNA metabolic process"/>
    <property type="evidence" value="ECO:0007669"/>
    <property type="project" value="UniProtKB-ARBA"/>
</dbReference>
<dbReference type="PANTHER" id="PTHR30231:SF7">
    <property type="entry name" value="BLR4117 PROTEIN"/>
    <property type="match status" value="1"/>
</dbReference>
<dbReference type="InterPro" id="IPR012337">
    <property type="entry name" value="RNaseH-like_sf"/>
</dbReference>
<keyword evidence="1" id="KW-0540">Nuclease</keyword>
<reference evidence="4 5" key="1">
    <citation type="submission" date="2019-05" db="EMBL/GenBank/DDBJ databases">
        <title>OXA-830, a novel chromosomally encoded expanded-spectrum class D beta-lactamase in Aeromonas simiae.</title>
        <authorList>
            <person name="Zhou W."/>
            <person name="Chen Q."/>
        </authorList>
    </citation>
    <scope>NUCLEOTIDE SEQUENCE [LARGE SCALE GENOMIC DNA]</scope>
    <source>
        <strain evidence="4 5">A6</strain>
    </source>
</reference>
<dbReference type="Gene3D" id="3.30.420.10">
    <property type="entry name" value="Ribonuclease H-like superfamily/Ribonuclease H"/>
    <property type="match status" value="1"/>
</dbReference>
<dbReference type="GO" id="GO:0005829">
    <property type="term" value="C:cytosol"/>
    <property type="evidence" value="ECO:0007669"/>
    <property type="project" value="TreeGrafter"/>
</dbReference>
<evidence type="ECO:0000256" key="1">
    <source>
        <dbReference type="ARBA" id="ARBA00022722"/>
    </source>
</evidence>
<feature type="domain" description="Exonuclease" evidence="3">
    <location>
        <begin position="31"/>
        <end position="204"/>
    </location>
</feature>
<keyword evidence="5" id="KW-1185">Reference proteome</keyword>
<dbReference type="EMBL" id="CP040449">
    <property type="protein sequence ID" value="QFI54423.1"/>
    <property type="molecule type" value="Genomic_DNA"/>
</dbReference>
<keyword evidence="2 4" id="KW-0269">Exonuclease</keyword>